<evidence type="ECO:0000313" key="4">
    <source>
        <dbReference type="EMBL" id="KAL1838455.1"/>
    </source>
</evidence>
<dbReference type="Pfam" id="PF04488">
    <property type="entry name" value="Gly_transf_sug"/>
    <property type="match status" value="1"/>
</dbReference>
<keyword evidence="3" id="KW-0812">Transmembrane</keyword>
<evidence type="ECO:0000256" key="3">
    <source>
        <dbReference type="SAM" id="Phobius"/>
    </source>
</evidence>
<dbReference type="PANTHER" id="PTHR32385:SF15">
    <property type="entry name" value="INOSITOL PHOSPHOCERAMIDE MANNOSYLTRANSFERASE 1"/>
    <property type="match status" value="1"/>
</dbReference>
<dbReference type="SUPFAM" id="SSF53448">
    <property type="entry name" value="Nucleotide-diphospho-sugar transferases"/>
    <property type="match status" value="1"/>
</dbReference>
<comment type="caution">
    <text evidence="4">The sequence shown here is derived from an EMBL/GenBank/DDBJ whole genome shotgun (WGS) entry which is preliminary data.</text>
</comment>
<dbReference type="EMBL" id="JAZGSY010000213">
    <property type="protein sequence ID" value="KAL1838455.1"/>
    <property type="molecule type" value="Genomic_DNA"/>
</dbReference>
<name>A0ABR3V9F0_HUMIN</name>
<organism evidence="4 5">
    <name type="scientific">Humicola insolens</name>
    <name type="common">Soft-rot fungus</name>
    <dbReference type="NCBI Taxonomy" id="85995"/>
    <lineage>
        <taxon>Eukaryota</taxon>
        <taxon>Fungi</taxon>
        <taxon>Dikarya</taxon>
        <taxon>Ascomycota</taxon>
        <taxon>Pezizomycotina</taxon>
        <taxon>Sordariomycetes</taxon>
        <taxon>Sordariomycetidae</taxon>
        <taxon>Sordariales</taxon>
        <taxon>Chaetomiaceae</taxon>
        <taxon>Mycothermus</taxon>
    </lineage>
</organism>
<comment type="similarity">
    <text evidence="1">Belongs to the glycosyltransferase 32 family.</text>
</comment>
<feature type="transmembrane region" description="Helical" evidence="3">
    <location>
        <begin position="28"/>
        <end position="48"/>
    </location>
</feature>
<keyword evidence="5" id="KW-1185">Reference proteome</keyword>
<dbReference type="PANTHER" id="PTHR32385">
    <property type="entry name" value="MANNOSYL PHOSPHORYLINOSITOL CERAMIDE SYNTHASE"/>
    <property type="match status" value="1"/>
</dbReference>
<accession>A0ABR3V9F0</accession>
<feature type="transmembrane region" description="Helical" evidence="3">
    <location>
        <begin position="328"/>
        <end position="348"/>
    </location>
</feature>
<keyword evidence="3" id="KW-1133">Transmembrane helix</keyword>
<evidence type="ECO:0000256" key="2">
    <source>
        <dbReference type="ARBA" id="ARBA00022679"/>
    </source>
</evidence>
<evidence type="ECO:0000313" key="5">
    <source>
        <dbReference type="Proteomes" id="UP001583172"/>
    </source>
</evidence>
<evidence type="ECO:0000256" key="1">
    <source>
        <dbReference type="ARBA" id="ARBA00009003"/>
    </source>
</evidence>
<proteinExistence type="inferred from homology"/>
<sequence length="357" mass="40060">MPGPGQKHRTGPATMGIPNIPAHYRRRAAHPGLLACLAALGLIGLFFARDLLYDTWTLAAMPLLWPRHGHLFHLSAPGSGFDVTFSNYSVDQTSAAAQGYEDRVPAVLHHISLGDGAAVHARWMEVRQTCLDMHPGWQAYLWTDETADQLVRERFPGVYEMWKGYRYPIQRIDALRYMVLYHYGGVILDMDLQCKRSFGPLRRYEFVAPEAHPAGFSIGFMMAARENPFVGELVRNLPRYNRRWLGLPYPTVMFSTGCHYASTIHTLQPAHLRAKLKILSGPKTNPNMHRLNGPVSTPLFNHLGSSSWHAYDAAMIVALGKSAAARTWVLPVVGISAVGVAFCVVRRVRRRRRVLRG</sequence>
<keyword evidence="2" id="KW-0808">Transferase</keyword>
<evidence type="ECO:0008006" key="6">
    <source>
        <dbReference type="Google" id="ProtNLM"/>
    </source>
</evidence>
<keyword evidence="3" id="KW-0472">Membrane</keyword>
<dbReference type="Proteomes" id="UP001583172">
    <property type="component" value="Unassembled WGS sequence"/>
</dbReference>
<dbReference type="InterPro" id="IPR029044">
    <property type="entry name" value="Nucleotide-diphossugar_trans"/>
</dbReference>
<gene>
    <name evidence="4" type="ORF">VTJ49DRAFT_2652</name>
</gene>
<dbReference type="InterPro" id="IPR007577">
    <property type="entry name" value="GlycoTrfase_DXD_sugar-bd_CS"/>
</dbReference>
<protein>
    <recommendedName>
        <fullName evidence="6">Glycosyltransferase family 32 protein</fullName>
    </recommendedName>
</protein>
<dbReference type="Gene3D" id="3.90.550.20">
    <property type="match status" value="1"/>
</dbReference>
<reference evidence="4 5" key="1">
    <citation type="journal article" date="2024" name="Commun. Biol.">
        <title>Comparative genomic analysis of thermophilic fungi reveals convergent evolutionary adaptations and gene losses.</title>
        <authorList>
            <person name="Steindorff A.S."/>
            <person name="Aguilar-Pontes M.V."/>
            <person name="Robinson A.J."/>
            <person name="Andreopoulos B."/>
            <person name="LaButti K."/>
            <person name="Kuo A."/>
            <person name="Mondo S."/>
            <person name="Riley R."/>
            <person name="Otillar R."/>
            <person name="Haridas S."/>
            <person name="Lipzen A."/>
            <person name="Grimwood J."/>
            <person name="Schmutz J."/>
            <person name="Clum A."/>
            <person name="Reid I.D."/>
            <person name="Moisan M.C."/>
            <person name="Butler G."/>
            <person name="Nguyen T.T.M."/>
            <person name="Dewar K."/>
            <person name="Conant G."/>
            <person name="Drula E."/>
            <person name="Henrissat B."/>
            <person name="Hansel C."/>
            <person name="Singer S."/>
            <person name="Hutchinson M.I."/>
            <person name="de Vries R.P."/>
            <person name="Natvig D.O."/>
            <person name="Powell A.J."/>
            <person name="Tsang A."/>
            <person name="Grigoriev I.V."/>
        </authorList>
    </citation>
    <scope>NUCLEOTIDE SEQUENCE [LARGE SCALE GENOMIC DNA]</scope>
    <source>
        <strain evidence="4 5">CBS 620.91</strain>
    </source>
</reference>
<dbReference type="InterPro" id="IPR051706">
    <property type="entry name" value="Glycosyltransferase_domain"/>
</dbReference>